<evidence type="ECO:0000256" key="4">
    <source>
        <dbReference type="SAM" id="MobiDB-lite"/>
    </source>
</evidence>
<dbReference type="SMART" id="SM00397">
    <property type="entry name" value="t_SNARE"/>
    <property type="match status" value="1"/>
</dbReference>
<dbReference type="GO" id="GO:0006886">
    <property type="term" value="P:intracellular protein transport"/>
    <property type="evidence" value="ECO:0007669"/>
    <property type="project" value="TreeGrafter"/>
</dbReference>
<dbReference type="PANTHER" id="PTHR19957">
    <property type="entry name" value="SYNTAXIN"/>
    <property type="match status" value="1"/>
</dbReference>
<dbReference type="GO" id="GO:0006906">
    <property type="term" value="P:vesicle fusion"/>
    <property type="evidence" value="ECO:0007669"/>
    <property type="project" value="TreeGrafter"/>
</dbReference>
<evidence type="ECO:0000256" key="5">
    <source>
        <dbReference type="SAM" id="Phobius"/>
    </source>
</evidence>
<accession>A0A167FS10</accession>
<keyword evidence="3" id="KW-0175">Coiled coil</keyword>
<dbReference type="STRING" id="1081105.A0A167FS10"/>
<dbReference type="CDD" id="cd15849">
    <property type="entry name" value="SNARE_Sso1"/>
    <property type="match status" value="1"/>
</dbReference>
<protein>
    <submittedName>
        <fullName evidence="7">t-SNARE</fullName>
    </submittedName>
</protein>
<evidence type="ECO:0000313" key="8">
    <source>
        <dbReference type="Proteomes" id="UP000243498"/>
    </source>
</evidence>
<dbReference type="GO" id="GO:0048278">
    <property type="term" value="P:vesicle docking"/>
    <property type="evidence" value="ECO:0007669"/>
    <property type="project" value="TreeGrafter"/>
</dbReference>
<keyword evidence="5" id="KW-0812">Transmembrane</keyword>
<dbReference type="EMBL" id="AZHC01000008">
    <property type="protein sequence ID" value="OAA45669.1"/>
    <property type="molecule type" value="Genomic_DNA"/>
</dbReference>
<feature type="domain" description="T-SNARE coiled-coil homology" evidence="6">
    <location>
        <begin position="220"/>
        <end position="282"/>
    </location>
</feature>
<organism evidence="7 8">
    <name type="scientific">Metarhizium rileyi (strain RCEF 4871)</name>
    <name type="common">Nomuraea rileyi</name>
    <dbReference type="NCBI Taxonomy" id="1649241"/>
    <lineage>
        <taxon>Eukaryota</taxon>
        <taxon>Fungi</taxon>
        <taxon>Dikarya</taxon>
        <taxon>Ascomycota</taxon>
        <taxon>Pezizomycotina</taxon>
        <taxon>Sordariomycetes</taxon>
        <taxon>Hypocreomycetidae</taxon>
        <taxon>Hypocreales</taxon>
        <taxon>Clavicipitaceae</taxon>
        <taxon>Metarhizium</taxon>
    </lineage>
</organism>
<comment type="caution">
    <text evidence="7">The sequence shown here is derived from an EMBL/GenBank/DDBJ whole genome shotgun (WGS) entry which is preliminary data.</text>
</comment>
<name>A0A167FS10_METRR</name>
<feature type="coiled-coil region" evidence="3">
    <location>
        <begin position="230"/>
        <end position="271"/>
    </location>
</feature>
<proteinExistence type="inferred from homology"/>
<evidence type="ECO:0000259" key="6">
    <source>
        <dbReference type="PROSITE" id="PS50192"/>
    </source>
</evidence>
<dbReference type="Pfam" id="PF05739">
    <property type="entry name" value="SNARE"/>
    <property type="match status" value="1"/>
</dbReference>
<dbReference type="Proteomes" id="UP000243498">
    <property type="component" value="Unassembled WGS sequence"/>
</dbReference>
<keyword evidence="8" id="KW-1185">Reference proteome</keyword>
<dbReference type="Gene3D" id="1.20.5.110">
    <property type="match status" value="1"/>
</dbReference>
<dbReference type="InterPro" id="IPR045242">
    <property type="entry name" value="Syntaxin"/>
</dbReference>
<dbReference type="OMA" id="RWICFIL"/>
<evidence type="ECO:0000313" key="7">
    <source>
        <dbReference type="EMBL" id="OAA45669.1"/>
    </source>
</evidence>
<dbReference type="GO" id="GO:0000149">
    <property type="term" value="F:SNARE binding"/>
    <property type="evidence" value="ECO:0007669"/>
    <property type="project" value="TreeGrafter"/>
</dbReference>
<feature type="region of interest" description="Disordered" evidence="4">
    <location>
        <begin position="119"/>
        <end position="142"/>
    </location>
</feature>
<reference evidence="7 8" key="1">
    <citation type="journal article" date="2016" name="Genome Biol. Evol.">
        <title>Divergent and convergent evolution of fungal pathogenicity.</title>
        <authorList>
            <person name="Shang Y."/>
            <person name="Xiao G."/>
            <person name="Zheng P."/>
            <person name="Cen K."/>
            <person name="Zhan S."/>
            <person name="Wang C."/>
        </authorList>
    </citation>
    <scope>NUCLEOTIDE SEQUENCE [LARGE SCALE GENOMIC DNA]</scope>
    <source>
        <strain evidence="7 8">RCEF 4871</strain>
    </source>
</reference>
<comment type="subcellular location">
    <subcellularLocation>
        <location evidence="1">Membrane</location>
        <topology evidence="1">Single-pass type IV membrane protein</topology>
    </subcellularLocation>
</comment>
<keyword evidence="5" id="KW-0472">Membrane</keyword>
<dbReference type="GO" id="GO:0006887">
    <property type="term" value="P:exocytosis"/>
    <property type="evidence" value="ECO:0007669"/>
    <property type="project" value="TreeGrafter"/>
</dbReference>
<dbReference type="GO" id="GO:0005886">
    <property type="term" value="C:plasma membrane"/>
    <property type="evidence" value="ECO:0007669"/>
    <property type="project" value="TreeGrafter"/>
</dbReference>
<feature type="compositionally biased region" description="Low complexity" evidence="4">
    <location>
        <begin position="47"/>
        <end position="57"/>
    </location>
</feature>
<dbReference type="GO" id="GO:0005484">
    <property type="term" value="F:SNAP receptor activity"/>
    <property type="evidence" value="ECO:0007669"/>
    <property type="project" value="TreeGrafter"/>
</dbReference>
<evidence type="ECO:0000256" key="1">
    <source>
        <dbReference type="ARBA" id="ARBA00004211"/>
    </source>
</evidence>
<evidence type="ECO:0000256" key="2">
    <source>
        <dbReference type="ARBA" id="ARBA00009063"/>
    </source>
</evidence>
<dbReference type="InterPro" id="IPR000727">
    <property type="entry name" value="T_SNARE_dom"/>
</dbReference>
<keyword evidence="5" id="KW-1133">Transmembrane helix</keyword>
<dbReference type="GO" id="GO:0031201">
    <property type="term" value="C:SNARE complex"/>
    <property type="evidence" value="ECO:0007669"/>
    <property type="project" value="TreeGrafter"/>
</dbReference>
<sequence>MSYQQNPYSPAPPQDAGREDSEANRWGVGRYEMQPMDNQQHEPPPSQQQQHQQQQQHNGLSEAQFLDQVQNLRSDMRILDQSLDELNKRHKRSLAERDDKNQFSDYRFEVQDQRTAIQNGVRRLENDLDNTSPSDKSRQIKKRHLQSLKTPLQKVVEKYVKVEQDIRNAEEMERIRQLGLVHQDWDQARLQEEARRDWGDEGVFQDALMNNRSDQATEVLGNVRARHMDLQRLEQEVAEIAMLFQELAAMVEQQEETIMATEQNAENTVDNMEAGNQQVKVATDHARRARKLKWWCLVLCIIIIIVVALGVALGICLNSDKCSSKK</sequence>
<gene>
    <name evidence="7" type="ORF">NOR_03458</name>
</gene>
<dbReference type="AlphaFoldDB" id="A0A167FS10"/>
<feature type="transmembrane region" description="Helical" evidence="5">
    <location>
        <begin position="294"/>
        <end position="315"/>
    </location>
</feature>
<dbReference type="PANTHER" id="PTHR19957:SF307">
    <property type="entry name" value="PROTEIN SSO1-RELATED"/>
    <property type="match status" value="1"/>
</dbReference>
<dbReference type="Gene3D" id="1.20.58.70">
    <property type="match status" value="1"/>
</dbReference>
<evidence type="ECO:0000256" key="3">
    <source>
        <dbReference type="SAM" id="Coils"/>
    </source>
</evidence>
<feature type="region of interest" description="Disordered" evidence="4">
    <location>
        <begin position="1"/>
        <end position="59"/>
    </location>
</feature>
<dbReference type="SUPFAM" id="SSF47661">
    <property type="entry name" value="t-snare proteins"/>
    <property type="match status" value="1"/>
</dbReference>
<comment type="similarity">
    <text evidence="2">Belongs to the syntaxin family.</text>
</comment>
<dbReference type="InterPro" id="IPR010989">
    <property type="entry name" value="SNARE"/>
</dbReference>
<dbReference type="GO" id="GO:0012505">
    <property type="term" value="C:endomembrane system"/>
    <property type="evidence" value="ECO:0007669"/>
    <property type="project" value="TreeGrafter"/>
</dbReference>
<dbReference type="OrthoDB" id="10255013at2759"/>
<feature type="coiled-coil region" evidence="3">
    <location>
        <begin position="69"/>
        <end position="96"/>
    </location>
</feature>
<dbReference type="PROSITE" id="PS50192">
    <property type="entry name" value="T_SNARE"/>
    <property type="match status" value="1"/>
</dbReference>